<name>A0A2P5DI97_PARAD</name>
<feature type="transmembrane region" description="Helical" evidence="3">
    <location>
        <begin position="234"/>
        <end position="253"/>
    </location>
</feature>
<evidence type="ECO:0000313" key="4">
    <source>
        <dbReference type="EMBL" id="PON73014.1"/>
    </source>
</evidence>
<feature type="compositionally biased region" description="Basic residues" evidence="2">
    <location>
        <begin position="123"/>
        <end position="136"/>
    </location>
</feature>
<keyword evidence="3" id="KW-0812">Transmembrane</keyword>
<feature type="compositionally biased region" description="Basic residues" evidence="2">
    <location>
        <begin position="52"/>
        <end position="64"/>
    </location>
</feature>
<comment type="caution">
    <text evidence="4">The sequence shown here is derived from an EMBL/GenBank/DDBJ whole genome shotgun (WGS) entry which is preliminary data.</text>
</comment>
<dbReference type="PANTHER" id="PTHR33638:SF1">
    <property type="entry name" value="SELENOPROTEIN H"/>
    <property type="match status" value="1"/>
</dbReference>
<keyword evidence="5" id="KW-1185">Reference proteome</keyword>
<keyword evidence="3" id="KW-1133">Transmembrane helix</keyword>
<feature type="compositionally biased region" description="Basic and acidic residues" evidence="2">
    <location>
        <begin position="38"/>
        <end position="48"/>
    </location>
</feature>
<evidence type="ECO:0000256" key="1">
    <source>
        <dbReference type="ARBA" id="ARBA00023284"/>
    </source>
</evidence>
<dbReference type="PANTHER" id="PTHR33638">
    <property type="entry name" value="SELENOPROTEIN H"/>
    <property type="match status" value="1"/>
</dbReference>
<evidence type="ECO:0000256" key="3">
    <source>
        <dbReference type="SAM" id="Phobius"/>
    </source>
</evidence>
<evidence type="ECO:0000313" key="5">
    <source>
        <dbReference type="Proteomes" id="UP000237105"/>
    </source>
</evidence>
<feature type="transmembrane region" description="Helical" evidence="3">
    <location>
        <begin position="265"/>
        <end position="285"/>
    </location>
</feature>
<feature type="compositionally biased region" description="Basic residues" evidence="2">
    <location>
        <begin position="88"/>
        <end position="98"/>
    </location>
</feature>
<dbReference type="InterPro" id="IPR011893">
    <property type="entry name" value="Selenoprotein_Rdx-typ"/>
</dbReference>
<feature type="compositionally biased region" description="Acidic residues" evidence="2">
    <location>
        <begin position="68"/>
        <end position="81"/>
    </location>
</feature>
<dbReference type="STRING" id="3476.A0A2P5DI97"/>
<organism evidence="4 5">
    <name type="scientific">Parasponia andersonii</name>
    <name type="common">Sponia andersonii</name>
    <dbReference type="NCBI Taxonomy" id="3476"/>
    <lineage>
        <taxon>Eukaryota</taxon>
        <taxon>Viridiplantae</taxon>
        <taxon>Streptophyta</taxon>
        <taxon>Embryophyta</taxon>
        <taxon>Tracheophyta</taxon>
        <taxon>Spermatophyta</taxon>
        <taxon>Magnoliopsida</taxon>
        <taxon>eudicotyledons</taxon>
        <taxon>Gunneridae</taxon>
        <taxon>Pentapetalae</taxon>
        <taxon>rosids</taxon>
        <taxon>fabids</taxon>
        <taxon>Rosales</taxon>
        <taxon>Cannabaceae</taxon>
        <taxon>Parasponia</taxon>
    </lineage>
</organism>
<keyword evidence="1" id="KW-0676">Redox-active center</keyword>
<dbReference type="GO" id="GO:0005794">
    <property type="term" value="C:Golgi apparatus"/>
    <property type="evidence" value="ECO:0007669"/>
    <property type="project" value="TreeGrafter"/>
</dbReference>
<proteinExistence type="predicted"/>
<dbReference type="NCBIfam" id="TIGR02174">
    <property type="entry name" value="CXXU_selWTH"/>
    <property type="match status" value="1"/>
</dbReference>
<evidence type="ECO:0000256" key="2">
    <source>
        <dbReference type="SAM" id="MobiDB-lite"/>
    </source>
</evidence>
<dbReference type="AlphaFoldDB" id="A0A2P5DI97"/>
<gene>
    <name evidence="4" type="ORF">PanWU01x14_061640</name>
</gene>
<dbReference type="Proteomes" id="UP000237105">
    <property type="component" value="Unassembled WGS sequence"/>
</dbReference>
<reference evidence="5" key="1">
    <citation type="submission" date="2016-06" db="EMBL/GenBank/DDBJ databases">
        <title>Parallel loss of symbiosis genes in relatives of nitrogen-fixing non-legume Parasponia.</title>
        <authorList>
            <person name="Van Velzen R."/>
            <person name="Holmer R."/>
            <person name="Bu F."/>
            <person name="Rutten L."/>
            <person name="Van Zeijl A."/>
            <person name="Liu W."/>
            <person name="Santuari L."/>
            <person name="Cao Q."/>
            <person name="Sharma T."/>
            <person name="Shen D."/>
            <person name="Roswanjaya Y."/>
            <person name="Wardhani T."/>
            <person name="Kalhor M.S."/>
            <person name="Jansen J."/>
            <person name="Van den Hoogen J."/>
            <person name="Gungor B."/>
            <person name="Hartog M."/>
            <person name="Hontelez J."/>
            <person name="Verver J."/>
            <person name="Yang W.-C."/>
            <person name="Schijlen E."/>
            <person name="Repin R."/>
            <person name="Schilthuizen M."/>
            <person name="Schranz E."/>
            <person name="Heidstra R."/>
            <person name="Miyata K."/>
            <person name="Fedorova E."/>
            <person name="Kohlen W."/>
            <person name="Bisseling T."/>
            <person name="Smit S."/>
            <person name="Geurts R."/>
        </authorList>
    </citation>
    <scope>NUCLEOTIDE SEQUENCE [LARGE SCALE GENOMIC DNA]</scope>
    <source>
        <strain evidence="5">cv. WU1-14</strain>
    </source>
</reference>
<accession>A0A2P5DI97</accession>
<keyword evidence="3" id="KW-0472">Membrane</keyword>
<sequence>MAPRKRKAEEQGVKVVEAGEPPKKYAITPRVTRSAARRAAEAVEEKKPKAGPQRKNRGKGKQKMVAKEEEEEEESTDSENGNEERDKGARKKKAKANGKQKVVAKEEEENSDSENGNGDKAKGAQRKNKNKGKGKQKVVAEDDEEEGTDSENEKASDKTIVIEHCTQCTSFKKRAEQVKKGLEDRVSGISVLVNPNKPRRGCFEIREEGGDGEKFISLLFSACMTLFVVDFSGLLDLFAGINVYPYFIWFYWIHVDYVAGRILDLFSFLETVVTSVVNSFVDFVLQEMKRPFTPMKDLDMSQVIEDIVEKIK</sequence>
<feature type="region of interest" description="Disordered" evidence="2">
    <location>
        <begin position="1"/>
        <end position="155"/>
    </location>
</feature>
<feature type="compositionally biased region" description="Acidic residues" evidence="2">
    <location>
        <begin position="141"/>
        <end position="150"/>
    </location>
</feature>
<dbReference type="InterPro" id="IPR052674">
    <property type="entry name" value="SelWTH-like"/>
</dbReference>
<protein>
    <submittedName>
        <fullName evidence="4">Selenoprotein, Rdx type</fullName>
    </submittedName>
</protein>
<dbReference type="EMBL" id="JXTB01000036">
    <property type="protein sequence ID" value="PON73014.1"/>
    <property type="molecule type" value="Genomic_DNA"/>
</dbReference>
<dbReference type="Gene3D" id="3.40.30.10">
    <property type="entry name" value="Glutaredoxin"/>
    <property type="match status" value="1"/>
</dbReference>
<dbReference type="OrthoDB" id="1933874at2759"/>